<evidence type="ECO:0000256" key="3">
    <source>
        <dbReference type="ARBA" id="ARBA00022723"/>
    </source>
</evidence>
<dbReference type="GO" id="GO:0051538">
    <property type="term" value="F:3 iron, 4 sulfur cluster binding"/>
    <property type="evidence" value="ECO:0007669"/>
    <property type="project" value="UniProtKB-KW"/>
</dbReference>
<dbReference type="InterPro" id="IPR051269">
    <property type="entry name" value="Fe-S_cluster_ET"/>
</dbReference>
<accession>A0A652YLM0</accession>
<dbReference type="PROSITE" id="PS51379">
    <property type="entry name" value="4FE4S_FER_2"/>
    <property type="match status" value="1"/>
</dbReference>
<dbReference type="GO" id="GO:0005506">
    <property type="term" value="F:iron ion binding"/>
    <property type="evidence" value="ECO:0007669"/>
    <property type="project" value="UniProtKB-UniRule"/>
</dbReference>
<name>A0A652YLM0_NOCGL</name>
<protein>
    <recommendedName>
        <fullName evidence="8">Ferredoxin</fullName>
    </recommendedName>
</protein>
<reference evidence="9" key="1">
    <citation type="submission" date="2019-07" db="EMBL/GenBank/DDBJ databases">
        <title>Genomic Encyclopedia of Type Strains, Phase IV (KMG-IV): sequencing the most valuable type-strain genomes for metagenomic binning, comparative biology and taxonomic classification.</title>
        <authorList>
            <person name="Goeker M."/>
        </authorList>
    </citation>
    <scope>NUCLEOTIDE SEQUENCE</scope>
    <source>
        <strain evidence="9">DSM 44596</strain>
    </source>
</reference>
<evidence type="ECO:0000313" key="9">
    <source>
        <dbReference type="EMBL" id="TYQ02249.1"/>
    </source>
</evidence>
<evidence type="ECO:0000256" key="6">
    <source>
        <dbReference type="ARBA" id="ARBA00023014"/>
    </source>
</evidence>
<keyword evidence="3 8" id="KW-0479">Metal-binding</keyword>
<keyword evidence="5 8" id="KW-0408">Iron</keyword>
<evidence type="ECO:0000256" key="7">
    <source>
        <dbReference type="ARBA" id="ARBA00023291"/>
    </source>
</evidence>
<dbReference type="Pfam" id="PF13459">
    <property type="entry name" value="Fer4_15"/>
    <property type="match status" value="1"/>
</dbReference>
<keyword evidence="4 8" id="KW-0249">Electron transport</keyword>
<dbReference type="SUPFAM" id="SSF54862">
    <property type="entry name" value="4Fe-4S ferredoxins"/>
    <property type="match status" value="1"/>
</dbReference>
<comment type="cofactor">
    <cofactor evidence="1">
        <name>[3Fe-4S] cluster</name>
        <dbReference type="ChEBI" id="CHEBI:21137"/>
    </cofactor>
</comment>
<dbReference type="Gene3D" id="3.30.70.20">
    <property type="match status" value="1"/>
</dbReference>
<gene>
    <name evidence="9" type="ORF">FNL38_10668</name>
</gene>
<keyword evidence="7" id="KW-0003">3Fe-4S</keyword>
<sequence length="62" mass="6480">MKVTVDPDGCKGHGVCLTIAPEVFTLTDDGYAEAITDVVPTDTEGAVRDAVSNCPERAITLT</sequence>
<dbReference type="PRINTS" id="PR00352">
    <property type="entry name" value="3FE4SFRDOXIN"/>
</dbReference>
<dbReference type="PANTHER" id="PTHR36923">
    <property type="entry name" value="FERREDOXIN"/>
    <property type="match status" value="1"/>
</dbReference>
<evidence type="ECO:0000256" key="8">
    <source>
        <dbReference type="RuleBase" id="RU368020"/>
    </source>
</evidence>
<comment type="caution">
    <text evidence="9">The sequence shown here is derived from an EMBL/GenBank/DDBJ whole genome shotgun (WGS) entry which is preliminary data.</text>
</comment>
<evidence type="ECO:0000256" key="4">
    <source>
        <dbReference type="ARBA" id="ARBA00022982"/>
    </source>
</evidence>
<evidence type="ECO:0000256" key="5">
    <source>
        <dbReference type="ARBA" id="ARBA00023004"/>
    </source>
</evidence>
<dbReference type="AlphaFoldDB" id="A0A652YLM0"/>
<evidence type="ECO:0000256" key="2">
    <source>
        <dbReference type="ARBA" id="ARBA00022448"/>
    </source>
</evidence>
<keyword evidence="6 8" id="KW-0411">Iron-sulfur</keyword>
<proteinExistence type="predicted"/>
<organism evidence="9">
    <name type="scientific">Nocardia globerula</name>
    <dbReference type="NCBI Taxonomy" id="1818"/>
    <lineage>
        <taxon>Bacteria</taxon>
        <taxon>Bacillati</taxon>
        <taxon>Actinomycetota</taxon>
        <taxon>Actinomycetes</taxon>
        <taxon>Mycobacteriales</taxon>
        <taxon>Nocardiaceae</taxon>
        <taxon>Nocardia</taxon>
    </lineage>
</organism>
<dbReference type="InterPro" id="IPR001080">
    <property type="entry name" value="3Fe4S_ferredoxin"/>
</dbReference>
<dbReference type="InterPro" id="IPR017896">
    <property type="entry name" value="4Fe4S_Fe-S-bd"/>
</dbReference>
<dbReference type="PANTHER" id="PTHR36923:SF3">
    <property type="entry name" value="FERREDOXIN"/>
    <property type="match status" value="1"/>
</dbReference>
<dbReference type="GO" id="GO:0009055">
    <property type="term" value="F:electron transfer activity"/>
    <property type="evidence" value="ECO:0007669"/>
    <property type="project" value="UniProtKB-UniRule"/>
</dbReference>
<comment type="function">
    <text evidence="8">Ferredoxins are iron-sulfur proteins that transfer electrons in a wide variety of metabolic reactions.</text>
</comment>
<evidence type="ECO:0000256" key="1">
    <source>
        <dbReference type="ARBA" id="ARBA00001927"/>
    </source>
</evidence>
<dbReference type="EMBL" id="VNIQ01000006">
    <property type="protein sequence ID" value="TYQ02249.1"/>
    <property type="molecule type" value="Genomic_DNA"/>
</dbReference>
<keyword evidence="2 8" id="KW-0813">Transport</keyword>